<keyword evidence="3" id="KW-1185">Reference proteome</keyword>
<dbReference type="EMBL" id="JAGIOD010000002">
    <property type="protein sequence ID" value="MBP2383064.1"/>
    <property type="molecule type" value="Genomic_DNA"/>
</dbReference>
<name>A0ABS4X5S2_9MICO</name>
<keyword evidence="1" id="KW-0472">Membrane</keyword>
<feature type="transmembrane region" description="Helical" evidence="1">
    <location>
        <begin position="67"/>
        <end position="91"/>
    </location>
</feature>
<reference evidence="2 3" key="1">
    <citation type="submission" date="2021-03" db="EMBL/GenBank/DDBJ databases">
        <title>Sequencing the genomes of 1000 actinobacteria strains.</title>
        <authorList>
            <person name="Klenk H.-P."/>
        </authorList>
    </citation>
    <scope>NUCLEOTIDE SEQUENCE [LARGE SCALE GENOMIC DNA]</scope>
    <source>
        <strain evidence="2 3">DSM 14566</strain>
    </source>
</reference>
<evidence type="ECO:0000256" key="1">
    <source>
        <dbReference type="SAM" id="Phobius"/>
    </source>
</evidence>
<dbReference type="RefSeq" id="WP_209903634.1">
    <property type="nucleotide sequence ID" value="NZ_BAAAJW010000005.1"/>
</dbReference>
<keyword evidence="1" id="KW-0812">Transmembrane</keyword>
<proteinExistence type="predicted"/>
<organism evidence="2 3">
    <name type="scientific">Brachybacterium sacelli</name>
    <dbReference type="NCBI Taxonomy" id="173364"/>
    <lineage>
        <taxon>Bacteria</taxon>
        <taxon>Bacillati</taxon>
        <taxon>Actinomycetota</taxon>
        <taxon>Actinomycetes</taxon>
        <taxon>Micrococcales</taxon>
        <taxon>Dermabacteraceae</taxon>
        <taxon>Brachybacterium</taxon>
    </lineage>
</organism>
<evidence type="ECO:0000313" key="3">
    <source>
        <dbReference type="Proteomes" id="UP001519290"/>
    </source>
</evidence>
<evidence type="ECO:0000313" key="2">
    <source>
        <dbReference type="EMBL" id="MBP2383064.1"/>
    </source>
</evidence>
<gene>
    <name evidence="2" type="ORF">JOF43_003053</name>
</gene>
<comment type="caution">
    <text evidence="2">The sequence shown here is derived from an EMBL/GenBank/DDBJ whole genome shotgun (WGS) entry which is preliminary data.</text>
</comment>
<keyword evidence="1" id="KW-1133">Transmembrane helix</keyword>
<protein>
    <submittedName>
        <fullName evidence="2">Uncharacterized protein</fullName>
    </submittedName>
</protein>
<sequence length="151" mass="16998">MGVLSVGAMIVRMDLGSLLASLFCFAVSLVLLLTAAWSRWGSSKVARWWVRRTPVERMGFMQSSGEAVGLGLVPYLAQLMACVGVVAALYAHPRVREALFTPVMWTVVVAEVVLGIVVMVMVSNRYILPLFFYPGWLRHQRRAERDWLRTR</sequence>
<accession>A0ABS4X5S2</accession>
<feature type="transmembrane region" description="Helical" evidence="1">
    <location>
        <begin position="103"/>
        <end position="127"/>
    </location>
</feature>
<dbReference type="Proteomes" id="UP001519290">
    <property type="component" value="Unassembled WGS sequence"/>
</dbReference>